<dbReference type="GO" id="GO:0003735">
    <property type="term" value="F:structural constituent of ribosome"/>
    <property type="evidence" value="ECO:0007669"/>
    <property type="project" value="InterPro"/>
</dbReference>
<dbReference type="Proteomes" id="UP000247790">
    <property type="component" value="Unassembled WGS sequence"/>
</dbReference>
<dbReference type="InterPro" id="IPR013823">
    <property type="entry name" value="Ribosomal_bL12_C"/>
</dbReference>
<dbReference type="InterPro" id="IPR014719">
    <property type="entry name" value="Ribosomal_bL12_C/ClpS-like"/>
</dbReference>
<evidence type="ECO:0000313" key="2">
    <source>
        <dbReference type="EMBL" id="PYE49082.1"/>
    </source>
</evidence>
<proteinExistence type="predicted"/>
<organism evidence="2 3">
    <name type="scientific">Paenibacillus barcinonensis</name>
    <dbReference type="NCBI Taxonomy" id="198119"/>
    <lineage>
        <taxon>Bacteria</taxon>
        <taxon>Bacillati</taxon>
        <taxon>Bacillota</taxon>
        <taxon>Bacilli</taxon>
        <taxon>Bacillales</taxon>
        <taxon>Paenibacillaceae</taxon>
        <taxon>Paenibacillus</taxon>
    </lineage>
</organism>
<evidence type="ECO:0000313" key="3">
    <source>
        <dbReference type="Proteomes" id="UP000247790"/>
    </source>
</evidence>
<dbReference type="SUPFAM" id="SSF54736">
    <property type="entry name" value="ClpS-like"/>
    <property type="match status" value="1"/>
</dbReference>
<dbReference type="GO" id="GO:0006412">
    <property type="term" value="P:translation"/>
    <property type="evidence" value="ECO:0007669"/>
    <property type="project" value="InterPro"/>
</dbReference>
<reference evidence="2 3" key="1">
    <citation type="submission" date="2018-06" db="EMBL/GenBank/DDBJ databases">
        <title>Genomic Encyclopedia of Type Strains, Phase III (KMG-III): the genomes of soil and plant-associated and newly described type strains.</title>
        <authorList>
            <person name="Whitman W."/>
        </authorList>
    </citation>
    <scope>NUCLEOTIDE SEQUENCE [LARGE SCALE GENOMIC DNA]</scope>
    <source>
        <strain evidence="2 3">CECT 7022</strain>
    </source>
</reference>
<gene>
    <name evidence="2" type="ORF">DFQ00_10662</name>
</gene>
<dbReference type="EMBL" id="QJSW01000006">
    <property type="protein sequence ID" value="PYE49082.1"/>
    <property type="molecule type" value="Genomic_DNA"/>
</dbReference>
<sequence>MVVVLLFIPILWSKISSLQRQVDDLKTEVERLQNSSPGVGNSFTMNNASSVQHAAPFSTPVDVDPLKAISNINAMNSIDHISQNRDLDLELMDMVRRGNKIQAIKRLREARSLTLKEAKDYVDALDR</sequence>
<feature type="domain" description="Large ribosomal subunit protein bL12 C-terminal" evidence="1">
    <location>
        <begin position="98"/>
        <end position="125"/>
    </location>
</feature>
<dbReference type="AlphaFoldDB" id="A0A2V4WMV1"/>
<comment type="caution">
    <text evidence="2">The sequence shown here is derived from an EMBL/GenBank/DDBJ whole genome shotgun (WGS) entry which is preliminary data.</text>
</comment>
<accession>A0A2V4WMV1</accession>
<protein>
    <submittedName>
        <fullName evidence="2">Ribosomal L7/L12-like protein</fullName>
    </submittedName>
</protein>
<name>A0A2V4WMV1_PAEBA</name>
<evidence type="ECO:0000259" key="1">
    <source>
        <dbReference type="Pfam" id="PF00542"/>
    </source>
</evidence>
<dbReference type="Gene3D" id="3.30.1390.10">
    <property type="match status" value="1"/>
</dbReference>
<dbReference type="Pfam" id="PF00542">
    <property type="entry name" value="Ribosomal_L12"/>
    <property type="match status" value="1"/>
</dbReference>